<keyword evidence="2" id="KW-0812">Transmembrane</keyword>
<reference evidence="3 4" key="1">
    <citation type="submission" date="2018-10" db="EMBL/GenBank/DDBJ databases">
        <title>Notoacmeibacter sp. M2BS9Y-3-1, whole genome shotgun sequence.</title>
        <authorList>
            <person name="Tuo L."/>
        </authorList>
    </citation>
    <scope>NUCLEOTIDE SEQUENCE [LARGE SCALE GENOMIC DNA]</scope>
    <source>
        <strain evidence="3 4">M2BS9Y-3-1</strain>
    </source>
</reference>
<accession>A0A3L7JGW0</accession>
<keyword evidence="1" id="KW-0175">Coiled coil</keyword>
<evidence type="ECO:0000256" key="1">
    <source>
        <dbReference type="SAM" id="Coils"/>
    </source>
</evidence>
<dbReference type="PANTHER" id="PTHR32309">
    <property type="entry name" value="TYROSINE-PROTEIN KINASE"/>
    <property type="match status" value="1"/>
</dbReference>
<protein>
    <recommendedName>
        <fullName evidence="5">Lipopolysaccharide biosynthesis protein</fullName>
    </recommendedName>
</protein>
<feature type="coiled-coil region" evidence="1">
    <location>
        <begin position="389"/>
        <end position="416"/>
    </location>
</feature>
<dbReference type="PANTHER" id="PTHR32309:SF31">
    <property type="entry name" value="CAPSULAR EXOPOLYSACCHARIDE FAMILY"/>
    <property type="match status" value="1"/>
</dbReference>
<dbReference type="EMBL" id="RCWN01000001">
    <property type="protein sequence ID" value="RLQ88861.1"/>
    <property type="molecule type" value="Genomic_DNA"/>
</dbReference>
<keyword evidence="2" id="KW-1133">Transmembrane helix</keyword>
<evidence type="ECO:0000313" key="3">
    <source>
        <dbReference type="EMBL" id="RLQ88861.1"/>
    </source>
</evidence>
<keyword evidence="4" id="KW-1185">Reference proteome</keyword>
<evidence type="ECO:0000313" key="4">
    <source>
        <dbReference type="Proteomes" id="UP000281094"/>
    </source>
</evidence>
<feature type="transmembrane region" description="Helical" evidence="2">
    <location>
        <begin position="69"/>
        <end position="90"/>
    </location>
</feature>
<dbReference type="AlphaFoldDB" id="A0A3L7JGW0"/>
<feature type="transmembrane region" description="Helical" evidence="2">
    <location>
        <begin position="473"/>
        <end position="495"/>
    </location>
</feature>
<name>A0A3L7JGW0_9HYPH</name>
<evidence type="ECO:0008006" key="5">
    <source>
        <dbReference type="Google" id="ProtNLM"/>
    </source>
</evidence>
<evidence type="ECO:0000256" key="2">
    <source>
        <dbReference type="SAM" id="Phobius"/>
    </source>
</evidence>
<comment type="caution">
    <text evidence="3">The sequence shown here is derived from an EMBL/GenBank/DDBJ whole genome shotgun (WGS) entry which is preliminary data.</text>
</comment>
<dbReference type="RefSeq" id="WP_121645829.1">
    <property type="nucleotide sequence ID" value="NZ_RCWN01000001.1"/>
</dbReference>
<gene>
    <name evidence="3" type="ORF">D8780_12145</name>
</gene>
<proteinExistence type="predicted"/>
<organism evidence="3 4">
    <name type="scientific">Notoacmeibacter ruber</name>
    <dbReference type="NCBI Taxonomy" id="2670375"/>
    <lineage>
        <taxon>Bacteria</taxon>
        <taxon>Pseudomonadati</taxon>
        <taxon>Pseudomonadota</taxon>
        <taxon>Alphaproteobacteria</taxon>
        <taxon>Hyphomicrobiales</taxon>
        <taxon>Notoacmeibacteraceae</taxon>
        <taxon>Notoacmeibacter</taxon>
    </lineage>
</organism>
<sequence>MNAPLARLVGQPIPVELREAEPAQPETESKSGRSPFSILRLVRTPLRGLSFWRLVRGGRIGDAGRLPRYFLVTGALLGTIWLPIILYLQFAPVQYTSSVSLILPGAGVSSSVSLSEIGQASTSANSPYASSSISPTVTYQKLVQSGRVIRRASSDSGIEEAAFGRPRVKLVDQTSLMQVQMKGRTPDAARERTEALLTAFLTELSELRDDEMKRREASVTDTVRKYQDAVNVIRDKISDVQVQTGLSSQDQFHNIVQTKETLLSRIAEGQAELQNTDRAVASLAGLLGISPEAAARTIKLHVDPEYASLSKSLADETSKLASLGKLYGPRHPEVVSVRERHDGIQLRMVERAVDVTGLPADQLRGQVERAADGERGTLLARVISEVAKRDGQRARLKVLRDELKNTEARVVELVTAASNLDKLNRDYKVAQAVFTSALARLNASKTDVFASYPMVQIAEPPSLPFEPSSPNRLLAIIAGIVATLFAGTGLMLTWLRRPLIDKLSGTLRKTGPAPDEAE</sequence>
<dbReference type="InterPro" id="IPR050445">
    <property type="entry name" value="Bact_polysacc_biosynth/exp"/>
</dbReference>
<dbReference type="Proteomes" id="UP000281094">
    <property type="component" value="Unassembled WGS sequence"/>
</dbReference>
<keyword evidence="2" id="KW-0472">Membrane</keyword>